<dbReference type="PROSITE" id="PS50823">
    <property type="entry name" value="KH_TYPE_2"/>
    <property type="match status" value="1"/>
</dbReference>
<dbReference type="AlphaFoldDB" id="A0A382E6K3"/>
<dbReference type="InterPro" id="IPR004044">
    <property type="entry name" value="KH_dom_type_2"/>
</dbReference>
<dbReference type="PRINTS" id="PR00326">
    <property type="entry name" value="GTP1OBG"/>
</dbReference>
<accession>A0A382E6K3</accession>
<dbReference type="InterPro" id="IPR006073">
    <property type="entry name" value="GTP-bd"/>
</dbReference>
<keyword evidence="3" id="KW-0694">RNA-binding</keyword>
<keyword evidence="4" id="KW-0342">GTP-binding</keyword>
<evidence type="ECO:0000256" key="4">
    <source>
        <dbReference type="ARBA" id="ARBA00023134"/>
    </source>
</evidence>
<dbReference type="PANTHER" id="PTHR42698">
    <property type="entry name" value="GTPASE ERA"/>
    <property type="match status" value="1"/>
</dbReference>
<dbReference type="InterPro" id="IPR015946">
    <property type="entry name" value="KH_dom-like_a/b"/>
</dbReference>
<name>A0A382E6K3_9ZZZZ</name>
<evidence type="ECO:0000313" key="6">
    <source>
        <dbReference type="EMBL" id="SVB45603.1"/>
    </source>
</evidence>
<dbReference type="NCBIfam" id="TIGR00436">
    <property type="entry name" value="era"/>
    <property type="match status" value="1"/>
</dbReference>
<dbReference type="HAMAP" id="MF_00367">
    <property type="entry name" value="GTPase_Era"/>
    <property type="match status" value="1"/>
</dbReference>
<dbReference type="GO" id="GO:0005525">
    <property type="term" value="F:GTP binding"/>
    <property type="evidence" value="ECO:0007669"/>
    <property type="project" value="UniProtKB-KW"/>
</dbReference>
<dbReference type="NCBIfam" id="NF000908">
    <property type="entry name" value="PRK00089.1"/>
    <property type="match status" value="1"/>
</dbReference>
<dbReference type="SUPFAM" id="SSF52540">
    <property type="entry name" value="P-loop containing nucleoside triphosphate hydrolases"/>
    <property type="match status" value="1"/>
</dbReference>
<dbReference type="InterPro" id="IPR009019">
    <property type="entry name" value="KH_sf_prok-type"/>
</dbReference>
<dbReference type="PANTHER" id="PTHR42698:SF1">
    <property type="entry name" value="GTPASE ERA, MITOCHONDRIAL"/>
    <property type="match status" value="1"/>
</dbReference>
<sequence>MKYKSGFVTIIGNPNVGKSTLFNNLLDYELSIVTSKSQTTRDSIKGIITTDNYQIVLSDTPGHVEASYMLHSKMNKNIFSSLEGSDLIIYVTDIYEKIVNNRLIEAVNKLEIPIYFLVNKKDQLKEKKYLPSVEYSTFSDYDMVSADDKDDCKMILKKIVSYLPIHSPYYLNDDLTNKSERFIVSEIIRKEVFELYKKEVPYSTHIETESFKNEETLLSIYCYVYVETESQKMIVLGKNGSKIKIIGTNSRKKIEKMYDKKVFIDLTVKVLKWRNNNNFIKEKY</sequence>
<gene>
    <name evidence="6" type="ORF">METZ01_LOCUS198457</name>
</gene>
<dbReference type="CDD" id="cd22534">
    <property type="entry name" value="KH-II_Era"/>
    <property type="match status" value="1"/>
</dbReference>
<evidence type="ECO:0000256" key="2">
    <source>
        <dbReference type="ARBA" id="ARBA00022741"/>
    </source>
</evidence>
<dbReference type="InterPro" id="IPR005225">
    <property type="entry name" value="Small_GTP-bd"/>
</dbReference>
<dbReference type="InterPro" id="IPR005662">
    <property type="entry name" value="GTPase_Era-like"/>
</dbReference>
<dbReference type="InterPro" id="IPR027417">
    <property type="entry name" value="P-loop_NTPase"/>
</dbReference>
<dbReference type="GO" id="GO:0043024">
    <property type="term" value="F:ribosomal small subunit binding"/>
    <property type="evidence" value="ECO:0007669"/>
    <property type="project" value="TreeGrafter"/>
</dbReference>
<comment type="similarity">
    <text evidence="1">Belongs to the TRAFAC class TrmE-Era-EngA-EngB-Septin-like GTPase superfamily. Era GTPase family.</text>
</comment>
<keyword evidence="2" id="KW-0547">Nucleotide-binding</keyword>
<protein>
    <recommendedName>
        <fullName evidence="5">KH type-2 domain-containing protein</fullName>
    </recommendedName>
</protein>
<evidence type="ECO:0000259" key="5">
    <source>
        <dbReference type="PROSITE" id="PS50823"/>
    </source>
</evidence>
<dbReference type="NCBIfam" id="TIGR00231">
    <property type="entry name" value="small_GTP"/>
    <property type="match status" value="1"/>
</dbReference>
<dbReference type="CDD" id="cd04163">
    <property type="entry name" value="Era"/>
    <property type="match status" value="1"/>
</dbReference>
<organism evidence="6">
    <name type="scientific">marine metagenome</name>
    <dbReference type="NCBI Taxonomy" id="408172"/>
    <lineage>
        <taxon>unclassified sequences</taxon>
        <taxon>metagenomes</taxon>
        <taxon>ecological metagenomes</taxon>
    </lineage>
</organism>
<feature type="domain" description="KH type-2" evidence="5">
    <location>
        <begin position="196"/>
        <end position="272"/>
    </location>
</feature>
<dbReference type="Pfam" id="PF07650">
    <property type="entry name" value="KH_2"/>
    <property type="match status" value="1"/>
</dbReference>
<dbReference type="EMBL" id="UINC01042662">
    <property type="protein sequence ID" value="SVB45603.1"/>
    <property type="molecule type" value="Genomic_DNA"/>
</dbReference>
<proteinExistence type="inferred from homology"/>
<dbReference type="Gene3D" id="3.30.300.20">
    <property type="match status" value="1"/>
</dbReference>
<reference evidence="6" key="1">
    <citation type="submission" date="2018-05" db="EMBL/GenBank/DDBJ databases">
        <authorList>
            <person name="Lanie J.A."/>
            <person name="Ng W.-L."/>
            <person name="Kazmierczak K.M."/>
            <person name="Andrzejewski T.M."/>
            <person name="Davidsen T.M."/>
            <person name="Wayne K.J."/>
            <person name="Tettelin H."/>
            <person name="Glass J.I."/>
            <person name="Rusch D."/>
            <person name="Podicherti R."/>
            <person name="Tsui H.-C.T."/>
            <person name="Winkler M.E."/>
        </authorList>
    </citation>
    <scope>NUCLEOTIDE SEQUENCE</scope>
</reference>
<dbReference type="InterPro" id="IPR030388">
    <property type="entry name" value="G_ERA_dom"/>
</dbReference>
<evidence type="ECO:0000256" key="1">
    <source>
        <dbReference type="ARBA" id="ARBA00007921"/>
    </source>
</evidence>
<dbReference type="GO" id="GO:0019843">
    <property type="term" value="F:rRNA binding"/>
    <property type="evidence" value="ECO:0007669"/>
    <property type="project" value="TreeGrafter"/>
</dbReference>
<dbReference type="Gene3D" id="3.40.50.300">
    <property type="entry name" value="P-loop containing nucleotide triphosphate hydrolases"/>
    <property type="match status" value="1"/>
</dbReference>
<dbReference type="GO" id="GO:0000028">
    <property type="term" value="P:ribosomal small subunit assembly"/>
    <property type="evidence" value="ECO:0007669"/>
    <property type="project" value="TreeGrafter"/>
</dbReference>
<dbReference type="Pfam" id="PF01926">
    <property type="entry name" value="MMR_HSR1"/>
    <property type="match status" value="1"/>
</dbReference>
<evidence type="ECO:0000256" key="3">
    <source>
        <dbReference type="ARBA" id="ARBA00022884"/>
    </source>
</evidence>
<dbReference type="SUPFAM" id="SSF54814">
    <property type="entry name" value="Prokaryotic type KH domain (KH-domain type II)"/>
    <property type="match status" value="1"/>
</dbReference>